<evidence type="ECO:0000256" key="7">
    <source>
        <dbReference type="RuleBase" id="RU004432"/>
    </source>
</evidence>
<dbReference type="OrthoDB" id="9803641at2"/>
<evidence type="ECO:0000256" key="2">
    <source>
        <dbReference type="ARBA" id="ARBA00022741"/>
    </source>
</evidence>
<dbReference type="PROSITE" id="PS51903">
    <property type="entry name" value="CLP_R"/>
    <property type="match status" value="1"/>
</dbReference>
<reference evidence="13" key="1">
    <citation type="submission" date="2019-02" db="EMBL/GenBank/DDBJ databases">
        <title>Draft genome sequence of Enterococcus sp. Gos25-1.</title>
        <authorList>
            <person name="Tanaka N."/>
            <person name="Shiwa Y."/>
            <person name="Fujita N."/>
        </authorList>
    </citation>
    <scope>NUCLEOTIDE SEQUENCE [LARGE SCALE GENOMIC DNA]</scope>
    <source>
        <strain evidence="13">Gos25-1</strain>
    </source>
</reference>
<dbReference type="PROSITE" id="PS00870">
    <property type="entry name" value="CLPAB_1"/>
    <property type="match status" value="1"/>
</dbReference>
<dbReference type="Gene3D" id="3.40.50.300">
    <property type="entry name" value="P-loop containing nucleotide triphosphate hydrolases"/>
    <property type="match status" value="2"/>
</dbReference>
<dbReference type="InterPro" id="IPR001270">
    <property type="entry name" value="ClpA/B"/>
</dbReference>
<dbReference type="CDD" id="cd19499">
    <property type="entry name" value="RecA-like_ClpB_Hsp104-like"/>
    <property type="match status" value="1"/>
</dbReference>
<dbReference type="RefSeq" id="WP_146623008.1">
    <property type="nucleotide sequence ID" value="NZ_BJCC01000021.1"/>
</dbReference>
<dbReference type="InterPro" id="IPR003959">
    <property type="entry name" value="ATPase_AAA_core"/>
</dbReference>
<evidence type="ECO:0000256" key="1">
    <source>
        <dbReference type="ARBA" id="ARBA00022737"/>
    </source>
</evidence>
<dbReference type="CDD" id="cd00009">
    <property type="entry name" value="AAA"/>
    <property type="match status" value="1"/>
</dbReference>
<keyword evidence="12" id="KW-0378">Hydrolase</keyword>
<dbReference type="SMART" id="SM01086">
    <property type="entry name" value="ClpB_D2-small"/>
    <property type="match status" value="1"/>
</dbReference>
<dbReference type="GO" id="GO:0005524">
    <property type="term" value="F:ATP binding"/>
    <property type="evidence" value="ECO:0007669"/>
    <property type="project" value="UniProtKB-KW"/>
</dbReference>
<dbReference type="FunFam" id="3.40.50.300:FF:000010">
    <property type="entry name" value="Chaperone clpB 1, putative"/>
    <property type="match status" value="1"/>
</dbReference>
<comment type="function">
    <text evidence="5">Part of a stress-induced multi-chaperone system, it is involved in the recovery of the cell from heat-induced damage, in cooperation with DnaK, DnaJ and GrpE. Acts before DnaK, in the processing of protein aggregates. Protein binding stimulates the ATPase activity; ATP hydrolysis unfolds the denatured protein aggregates, which probably helps expose new hydrophobic binding sites on the surface of ClpB-bound aggregates, contributing to the solubilization and refolding of denatured protein aggregates by DnaK.</text>
</comment>
<dbReference type="Pfam" id="PF02861">
    <property type="entry name" value="Clp_N"/>
    <property type="match status" value="1"/>
</dbReference>
<dbReference type="GO" id="GO:0008233">
    <property type="term" value="F:peptidase activity"/>
    <property type="evidence" value="ECO:0007669"/>
    <property type="project" value="UniProtKB-KW"/>
</dbReference>
<dbReference type="Gene3D" id="1.10.8.60">
    <property type="match status" value="2"/>
</dbReference>
<dbReference type="FunFam" id="3.40.50.300:FF:000025">
    <property type="entry name" value="ATP-dependent Clp protease subunit"/>
    <property type="match status" value="1"/>
</dbReference>
<keyword evidence="4 7" id="KW-0143">Chaperone</keyword>
<keyword evidence="12" id="KW-0645">Protease</keyword>
<dbReference type="PROSITE" id="PS50151">
    <property type="entry name" value="UVR"/>
    <property type="match status" value="1"/>
</dbReference>
<dbReference type="Gene3D" id="1.10.1780.10">
    <property type="entry name" value="Clp, N-terminal domain"/>
    <property type="match status" value="1"/>
</dbReference>
<dbReference type="GO" id="GO:0034605">
    <property type="term" value="P:cellular response to heat"/>
    <property type="evidence" value="ECO:0007669"/>
    <property type="project" value="TreeGrafter"/>
</dbReference>
<dbReference type="Pfam" id="PF17871">
    <property type="entry name" value="AAA_lid_9"/>
    <property type="match status" value="1"/>
</dbReference>
<name>A0A4P5P940_9ENTE</name>
<gene>
    <name evidence="12" type="primary">clpC</name>
    <name evidence="12" type="ORF">NRIC_24760</name>
</gene>
<feature type="compositionally biased region" description="Polar residues" evidence="9">
    <location>
        <begin position="164"/>
        <end position="174"/>
    </location>
</feature>
<organism evidence="12 13">
    <name type="scientific">Enterococcus florum</name>
    <dbReference type="NCBI Taxonomy" id="2480627"/>
    <lineage>
        <taxon>Bacteria</taxon>
        <taxon>Bacillati</taxon>
        <taxon>Bacillota</taxon>
        <taxon>Bacilli</taxon>
        <taxon>Lactobacillales</taxon>
        <taxon>Enterococcaceae</taxon>
        <taxon>Enterococcus</taxon>
    </lineage>
</organism>
<evidence type="ECO:0000313" key="13">
    <source>
        <dbReference type="Proteomes" id="UP000290567"/>
    </source>
</evidence>
<dbReference type="Gene3D" id="4.10.860.10">
    <property type="entry name" value="UVR domain"/>
    <property type="match status" value="1"/>
</dbReference>
<dbReference type="GO" id="GO:0005737">
    <property type="term" value="C:cytoplasm"/>
    <property type="evidence" value="ECO:0007669"/>
    <property type="project" value="TreeGrafter"/>
</dbReference>
<dbReference type="SMART" id="SM00382">
    <property type="entry name" value="AAA"/>
    <property type="match status" value="2"/>
</dbReference>
<dbReference type="InterPro" id="IPR036628">
    <property type="entry name" value="Clp_N_dom_sf"/>
</dbReference>
<dbReference type="PANTHER" id="PTHR11638">
    <property type="entry name" value="ATP-DEPENDENT CLP PROTEASE"/>
    <property type="match status" value="1"/>
</dbReference>
<dbReference type="InterPro" id="IPR027417">
    <property type="entry name" value="P-loop_NTPase"/>
</dbReference>
<keyword evidence="1 6" id="KW-0677">Repeat</keyword>
<dbReference type="PROSITE" id="PS00871">
    <property type="entry name" value="CLPAB_2"/>
    <property type="match status" value="1"/>
</dbReference>
<keyword evidence="8" id="KW-0175">Coiled coil</keyword>
<dbReference type="InterPro" id="IPR041546">
    <property type="entry name" value="ClpA/ClpB_AAA_lid"/>
</dbReference>
<accession>A0A4P5P940</accession>
<dbReference type="InterPro" id="IPR050130">
    <property type="entry name" value="ClpA_ClpB"/>
</dbReference>
<dbReference type="Pfam" id="PF00004">
    <property type="entry name" value="AAA"/>
    <property type="match status" value="1"/>
</dbReference>
<keyword evidence="2 7" id="KW-0547">Nucleotide-binding</keyword>
<dbReference type="Pfam" id="PF10431">
    <property type="entry name" value="ClpB_D2-small"/>
    <property type="match status" value="1"/>
</dbReference>
<comment type="caution">
    <text evidence="12">The sequence shown here is derived from an EMBL/GenBank/DDBJ whole genome shotgun (WGS) entry which is preliminary data.</text>
</comment>
<evidence type="ECO:0000256" key="5">
    <source>
        <dbReference type="ARBA" id="ARBA00025613"/>
    </source>
</evidence>
<dbReference type="EMBL" id="BJCC01000021">
    <property type="protein sequence ID" value="GCF94585.1"/>
    <property type="molecule type" value="Genomic_DNA"/>
</dbReference>
<dbReference type="Proteomes" id="UP000290567">
    <property type="component" value="Unassembled WGS sequence"/>
</dbReference>
<protein>
    <submittedName>
        <fullName evidence="12">ATP-dependent Clp protease ATP-binding subunit ClpC</fullName>
    </submittedName>
</protein>
<evidence type="ECO:0000256" key="4">
    <source>
        <dbReference type="ARBA" id="ARBA00023186"/>
    </source>
</evidence>
<dbReference type="PRINTS" id="PR00300">
    <property type="entry name" value="CLPPROTEASEA"/>
</dbReference>
<evidence type="ECO:0000256" key="6">
    <source>
        <dbReference type="PROSITE-ProRule" id="PRU01251"/>
    </source>
</evidence>
<dbReference type="InterPro" id="IPR001943">
    <property type="entry name" value="UVR_dom"/>
</dbReference>
<dbReference type="GO" id="GO:0006508">
    <property type="term" value="P:proteolysis"/>
    <property type="evidence" value="ECO:0007669"/>
    <property type="project" value="UniProtKB-KW"/>
</dbReference>
<keyword evidence="3 7" id="KW-0067">ATP-binding</keyword>
<evidence type="ECO:0000259" key="10">
    <source>
        <dbReference type="PROSITE" id="PS50151"/>
    </source>
</evidence>
<dbReference type="InterPro" id="IPR003593">
    <property type="entry name" value="AAA+_ATPase"/>
</dbReference>
<dbReference type="SUPFAM" id="SSF52540">
    <property type="entry name" value="P-loop containing nucleoside triphosphate hydrolases"/>
    <property type="match status" value="2"/>
</dbReference>
<dbReference type="InterPro" id="IPR028299">
    <property type="entry name" value="ClpA/B_CS2"/>
</dbReference>
<evidence type="ECO:0000256" key="3">
    <source>
        <dbReference type="ARBA" id="ARBA00022840"/>
    </source>
</evidence>
<evidence type="ECO:0000313" key="12">
    <source>
        <dbReference type="EMBL" id="GCF94585.1"/>
    </source>
</evidence>
<proteinExistence type="inferred from homology"/>
<dbReference type="InterPro" id="IPR018368">
    <property type="entry name" value="ClpA/B_CS1"/>
</dbReference>
<evidence type="ECO:0000259" key="11">
    <source>
        <dbReference type="PROSITE" id="PS51903"/>
    </source>
</evidence>
<dbReference type="Pfam" id="PF07724">
    <property type="entry name" value="AAA_2"/>
    <property type="match status" value="1"/>
</dbReference>
<keyword evidence="13" id="KW-1185">Reference proteome</keyword>
<dbReference type="AlphaFoldDB" id="A0A4P5P940"/>
<comment type="similarity">
    <text evidence="7">Belongs to the ClpA/ClpB family.</text>
</comment>
<dbReference type="PANTHER" id="PTHR11638:SF18">
    <property type="entry name" value="HEAT SHOCK PROTEIN 104"/>
    <property type="match status" value="1"/>
</dbReference>
<dbReference type="InterPro" id="IPR019489">
    <property type="entry name" value="Clp_ATPase_C"/>
</dbReference>
<feature type="region of interest" description="Disordered" evidence="9">
    <location>
        <begin position="152"/>
        <end position="174"/>
    </location>
</feature>
<feature type="coiled-coil region" evidence="8">
    <location>
        <begin position="418"/>
        <end position="471"/>
    </location>
</feature>
<dbReference type="SUPFAM" id="SSF81923">
    <property type="entry name" value="Double Clp-N motif"/>
    <property type="match status" value="1"/>
</dbReference>
<dbReference type="InterPro" id="IPR004176">
    <property type="entry name" value="Clp_R_N"/>
</dbReference>
<sequence>MDQLYTERAKAVLAIAQEEAKYFKHRSVGSEHLLLALVIEQQGIGGKALRQMNANENDIREEIEHMTGYGSMKSYPEGSYLPYSPRAKQILFFADDEAKRFNAKLVGTEHILLGLLRDDEILASHILVNLGLSLAKMRQLLLKKMGVNETAVNNQNRRKAPAKATQNTSQGTPTLDNLARDLTKLAREKRLDPVVGRESEVRRVVQILSRRTKNNPVLVGEPGVGKTAIVEGLAQRIISEDVPEDMRGKRLMMLDMGALVAGTKYRGEFEDRLKKVIDEIYHDGQIILFIDELHTLIGAGGAEGAIDASNILKPALARGELQTIGATTLDEYQKYIEKDSALERRFARVQVEEPTPEEAEQILRGLRQRYEEHHGVEITNEALHAAVSLSVRYINSRQLPDKAIDLMDESAAKVRLDATDEVSELTELQKQVDALTEEKEKAIQSQDFESAARLRLKEKKLMQELEQAAITEAKQENGYIDQVTDEDVASVVSQWTGVPLQQLEKKESQRLLDLETLLHKRVVGQDTAVRAVSRAIRRARSGLKDPNRPIGSFMFLGPTGVGKTELAKALAEAMFGSEESLIRVDMSEFMEKYSTSRLIGSPPGYVGYEEGGQLTEKIRQKPYSVILLDEVEKAHPDVFNILLQVLDDGHLTDSKGRKVDFRNTILIMTSNIGATEIREEKNVGFNVKDITKDHDAMEKRILEELKKAFRPEFLNRIDETVVFQSLSQEQIHEIVKIMSRSIVERMKEHEIRVKITSAAIEAIGKVGFDPEYGARPIRRALQKEVEDRLAEALLSGQIQLGDAVTIGASKGKVTLTVRAPKETKIPQNV</sequence>
<evidence type="ECO:0000256" key="8">
    <source>
        <dbReference type="SAM" id="Coils"/>
    </source>
</evidence>
<evidence type="ECO:0000256" key="9">
    <source>
        <dbReference type="SAM" id="MobiDB-lite"/>
    </source>
</evidence>
<feature type="domain" description="Clp R" evidence="11">
    <location>
        <begin position="1"/>
        <end position="148"/>
    </location>
</feature>
<feature type="domain" description="UVR" evidence="10">
    <location>
        <begin position="429"/>
        <end position="464"/>
    </location>
</feature>
<dbReference type="GO" id="GO:0016887">
    <property type="term" value="F:ATP hydrolysis activity"/>
    <property type="evidence" value="ECO:0007669"/>
    <property type="project" value="InterPro"/>
</dbReference>